<evidence type="ECO:0000256" key="1">
    <source>
        <dbReference type="ARBA" id="ARBA00004230"/>
    </source>
</evidence>
<gene>
    <name evidence="6" type="ORF">FOZ62_007372</name>
</gene>
<sequence length="156" mass="17458">MAPGSLGSSSSNARKGCASGQNVDSVLFGGPQEERSRLVEIVGKDTVQVRKPIGSNAAATTAAGRDVAVVAASEFNRLREGSSMTEKERELARRRQAREEYGERMQKSKERKEKMVKMEEERKRNALRSTNEVKEKVERNSVLQRAREKLDEDMDD</sequence>
<comment type="caution">
    <text evidence="6">The sequence shown here is derived from an EMBL/GenBank/DDBJ whole genome shotgun (WGS) entry which is preliminary data.</text>
</comment>
<dbReference type="InterPro" id="IPR033253">
    <property type="entry name" value="CFAP45"/>
</dbReference>
<keyword evidence="2" id="KW-0282">Flagellum</keyword>
<dbReference type="PANTHER" id="PTHR15504:SF0">
    <property type="entry name" value="CILIA- AND FLAGELLA-ASSOCIATED PROTEIN 45"/>
    <property type="match status" value="1"/>
</dbReference>
<organism evidence="6 7">
    <name type="scientific">Perkinsus olseni</name>
    <name type="common">Perkinsus atlanticus</name>
    <dbReference type="NCBI Taxonomy" id="32597"/>
    <lineage>
        <taxon>Eukaryota</taxon>
        <taxon>Sar</taxon>
        <taxon>Alveolata</taxon>
        <taxon>Perkinsozoa</taxon>
        <taxon>Perkinsea</taxon>
        <taxon>Perkinsida</taxon>
        <taxon>Perkinsidae</taxon>
        <taxon>Perkinsus</taxon>
    </lineage>
</organism>
<dbReference type="AlphaFoldDB" id="A0A7J6NN82"/>
<dbReference type="EMBL" id="JABANM010037073">
    <property type="protein sequence ID" value="KAF4685248.1"/>
    <property type="molecule type" value="Genomic_DNA"/>
</dbReference>
<feature type="compositionally biased region" description="Basic and acidic residues" evidence="5">
    <location>
        <begin position="79"/>
        <end position="124"/>
    </location>
</feature>
<feature type="non-terminal residue" evidence="6">
    <location>
        <position position="156"/>
    </location>
</feature>
<keyword evidence="3" id="KW-0969">Cilium</keyword>
<proteinExistence type="predicted"/>
<evidence type="ECO:0000256" key="4">
    <source>
        <dbReference type="ARBA" id="ARBA00023273"/>
    </source>
</evidence>
<accession>A0A7J6NN82</accession>
<dbReference type="GO" id="GO:0031514">
    <property type="term" value="C:motile cilium"/>
    <property type="evidence" value="ECO:0007669"/>
    <property type="project" value="UniProtKB-SubCell"/>
</dbReference>
<keyword evidence="4" id="KW-0966">Cell projection</keyword>
<reference evidence="6 7" key="1">
    <citation type="submission" date="2020-04" db="EMBL/GenBank/DDBJ databases">
        <title>Perkinsus olseni comparative genomics.</title>
        <authorList>
            <person name="Bogema D.R."/>
        </authorList>
    </citation>
    <scope>NUCLEOTIDE SEQUENCE [LARGE SCALE GENOMIC DNA]</scope>
    <source>
        <strain evidence="6">ATCC PRA-205</strain>
    </source>
</reference>
<feature type="region of interest" description="Disordered" evidence="5">
    <location>
        <begin position="79"/>
        <end position="156"/>
    </location>
</feature>
<evidence type="ECO:0000256" key="2">
    <source>
        <dbReference type="ARBA" id="ARBA00022846"/>
    </source>
</evidence>
<dbReference type="PANTHER" id="PTHR15504">
    <property type="entry name" value="NASOPHARYNGEAL EPITHELIUM SPECIFIC PROTEIN 1"/>
    <property type="match status" value="1"/>
</dbReference>
<protein>
    <submittedName>
        <fullName evidence="6">Uncharacterized protein</fullName>
    </submittedName>
</protein>
<evidence type="ECO:0000256" key="5">
    <source>
        <dbReference type="SAM" id="MobiDB-lite"/>
    </source>
</evidence>
<feature type="compositionally biased region" description="Basic and acidic residues" evidence="5">
    <location>
        <begin position="131"/>
        <end position="150"/>
    </location>
</feature>
<feature type="region of interest" description="Disordered" evidence="5">
    <location>
        <begin position="1"/>
        <end position="30"/>
    </location>
</feature>
<comment type="subcellular location">
    <subcellularLocation>
        <location evidence="1">Cell projection</location>
        <location evidence="1">Cilium</location>
        <location evidence="1">Flagellum</location>
    </subcellularLocation>
</comment>
<feature type="compositionally biased region" description="Polar residues" evidence="5">
    <location>
        <begin position="1"/>
        <end position="24"/>
    </location>
</feature>
<evidence type="ECO:0000256" key="3">
    <source>
        <dbReference type="ARBA" id="ARBA00023069"/>
    </source>
</evidence>
<name>A0A7J6NN82_PEROL</name>
<evidence type="ECO:0000313" key="7">
    <source>
        <dbReference type="Proteomes" id="UP000574390"/>
    </source>
</evidence>
<dbReference type="Proteomes" id="UP000574390">
    <property type="component" value="Unassembled WGS sequence"/>
</dbReference>
<evidence type="ECO:0000313" key="6">
    <source>
        <dbReference type="EMBL" id="KAF4685248.1"/>
    </source>
</evidence>